<gene>
    <name evidence="1" type="primary">Vigan.05G120300</name>
    <name evidence="1" type="ORF">VIGAN_05120300</name>
</gene>
<evidence type="ECO:0000313" key="2">
    <source>
        <dbReference type="Proteomes" id="UP000291084"/>
    </source>
</evidence>
<dbReference type="Proteomes" id="UP000291084">
    <property type="component" value="Chromosome 5"/>
</dbReference>
<keyword evidence="2" id="KW-1185">Reference proteome</keyword>
<accession>A0A0S3S4N8</accession>
<reference evidence="1 2" key="1">
    <citation type="journal article" date="2015" name="Sci. Rep.">
        <title>The power of single molecule real-time sequencing technology in the de novo assembly of a eukaryotic genome.</title>
        <authorList>
            <person name="Sakai H."/>
            <person name="Naito K."/>
            <person name="Ogiso-Tanaka E."/>
            <person name="Takahashi Y."/>
            <person name="Iseki K."/>
            <person name="Muto C."/>
            <person name="Satou K."/>
            <person name="Teruya K."/>
            <person name="Shiroma A."/>
            <person name="Shimoji M."/>
            <person name="Hirano T."/>
            <person name="Itoh T."/>
            <person name="Kaga A."/>
            <person name="Tomooka N."/>
        </authorList>
    </citation>
    <scope>NUCLEOTIDE SEQUENCE [LARGE SCALE GENOMIC DNA]</scope>
    <source>
        <strain evidence="2">cv. Shumari</strain>
    </source>
</reference>
<name>A0A0S3S4N8_PHAAN</name>
<sequence>MEKSLGWWLAGMTRGRSGARKLTAYNGGINGYDMSMGNECGGLDGGFVTLKVIWFEGGVDDDGEGTDFTAESREVVCSEAGEVVTVAESWLQEPGDGPVLEVVRSEVDDDSEVGWSEIVKWLWWNDGLRSASRWLDMGGTVPWLPIWWLQWSCDE</sequence>
<dbReference type="EMBL" id="AP015038">
    <property type="protein sequence ID" value="BAT87796.1"/>
    <property type="molecule type" value="Genomic_DNA"/>
</dbReference>
<organism evidence="1 2">
    <name type="scientific">Vigna angularis var. angularis</name>
    <dbReference type="NCBI Taxonomy" id="157739"/>
    <lineage>
        <taxon>Eukaryota</taxon>
        <taxon>Viridiplantae</taxon>
        <taxon>Streptophyta</taxon>
        <taxon>Embryophyta</taxon>
        <taxon>Tracheophyta</taxon>
        <taxon>Spermatophyta</taxon>
        <taxon>Magnoliopsida</taxon>
        <taxon>eudicotyledons</taxon>
        <taxon>Gunneridae</taxon>
        <taxon>Pentapetalae</taxon>
        <taxon>rosids</taxon>
        <taxon>fabids</taxon>
        <taxon>Fabales</taxon>
        <taxon>Fabaceae</taxon>
        <taxon>Papilionoideae</taxon>
        <taxon>50 kb inversion clade</taxon>
        <taxon>NPAAA clade</taxon>
        <taxon>indigoferoid/millettioid clade</taxon>
        <taxon>Phaseoleae</taxon>
        <taxon>Vigna</taxon>
    </lineage>
</organism>
<protein>
    <submittedName>
        <fullName evidence="1">Uncharacterized protein</fullName>
    </submittedName>
</protein>
<proteinExistence type="predicted"/>
<dbReference type="AlphaFoldDB" id="A0A0S3S4N8"/>
<evidence type="ECO:0000313" key="1">
    <source>
        <dbReference type="EMBL" id="BAT87796.1"/>
    </source>
</evidence>